<reference evidence="1 2" key="1">
    <citation type="submission" date="2017-11" db="EMBL/GenBank/DDBJ databases">
        <title>De-novo sequencing of pomegranate (Punica granatum L.) genome.</title>
        <authorList>
            <person name="Akparov Z."/>
            <person name="Amiraslanov A."/>
            <person name="Hajiyeva S."/>
            <person name="Abbasov M."/>
            <person name="Kaur K."/>
            <person name="Hamwieh A."/>
            <person name="Solovyev V."/>
            <person name="Salamov A."/>
            <person name="Braich B."/>
            <person name="Kosarev P."/>
            <person name="Mahmoud A."/>
            <person name="Hajiyev E."/>
            <person name="Babayeva S."/>
            <person name="Izzatullayeva V."/>
            <person name="Mammadov A."/>
            <person name="Mammadov A."/>
            <person name="Sharifova S."/>
            <person name="Ojaghi J."/>
            <person name="Eynullazada K."/>
            <person name="Bayramov B."/>
            <person name="Abdulazimova A."/>
            <person name="Shahmuradov I."/>
        </authorList>
    </citation>
    <scope>NUCLEOTIDE SEQUENCE [LARGE SCALE GENOMIC DNA]</scope>
    <source>
        <strain evidence="2">cv. AG2017</strain>
        <tissue evidence="1">Leaf</tissue>
    </source>
</reference>
<dbReference type="Proteomes" id="UP000233551">
    <property type="component" value="Unassembled WGS sequence"/>
</dbReference>
<dbReference type="AlphaFoldDB" id="A0A2I0IM59"/>
<organism evidence="1 2">
    <name type="scientific">Punica granatum</name>
    <name type="common">Pomegranate</name>
    <dbReference type="NCBI Taxonomy" id="22663"/>
    <lineage>
        <taxon>Eukaryota</taxon>
        <taxon>Viridiplantae</taxon>
        <taxon>Streptophyta</taxon>
        <taxon>Embryophyta</taxon>
        <taxon>Tracheophyta</taxon>
        <taxon>Spermatophyta</taxon>
        <taxon>Magnoliopsida</taxon>
        <taxon>eudicotyledons</taxon>
        <taxon>Gunneridae</taxon>
        <taxon>Pentapetalae</taxon>
        <taxon>rosids</taxon>
        <taxon>malvids</taxon>
        <taxon>Myrtales</taxon>
        <taxon>Lythraceae</taxon>
        <taxon>Punica</taxon>
    </lineage>
</organism>
<gene>
    <name evidence="1" type="ORF">CRG98_034544</name>
</gene>
<protein>
    <submittedName>
        <fullName evidence="1">Uncharacterized protein</fullName>
    </submittedName>
</protein>
<comment type="caution">
    <text evidence="1">The sequence shown here is derived from an EMBL/GenBank/DDBJ whole genome shotgun (WGS) entry which is preliminary data.</text>
</comment>
<accession>A0A2I0IM59</accession>
<name>A0A2I0IM59_PUNGR</name>
<proteinExistence type="predicted"/>
<dbReference type="EMBL" id="PGOL01002781">
    <property type="protein sequence ID" value="PKI45082.1"/>
    <property type="molecule type" value="Genomic_DNA"/>
</dbReference>
<evidence type="ECO:0000313" key="1">
    <source>
        <dbReference type="EMBL" id="PKI45082.1"/>
    </source>
</evidence>
<keyword evidence="2" id="KW-1185">Reference proteome</keyword>
<sequence length="135" mass="15047">MYICTKSGRYDVREGVGAANWQPRALHRGRRRSPWWIRDRGHQSTTLTPPSRASAFSMGVGALGGGVRVADWQPRPRIDRGPRLGSGLPIGDHDPSTEVAGVLCGCRRPRWRIWGCQLAAQPSPPSIFLYRTKMK</sequence>
<evidence type="ECO:0000313" key="2">
    <source>
        <dbReference type="Proteomes" id="UP000233551"/>
    </source>
</evidence>